<evidence type="ECO:0000313" key="1">
    <source>
        <dbReference type="EMBL" id="KIX09271.1"/>
    </source>
</evidence>
<name>A0A0D2J0Q7_9EURO</name>
<dbReference type="VEuPathDB" id="FungiDB:Z518_00350"/>
<organism evidence="1 2">
    <name type="scientific">Rhinocladiella mackenziei CBS 650.93</name>
    <dbReference type="NCBI Taxonomy" id="1442369"/>
    <lineage>
        <taxon>Eukaryota</taxon>
        <taxon>Fungi</taxon>
        <taxon>Dikarya</taxon>
        <taxon>Ascomycota</taxon>
        <taxon>Pezizomycotina</taxon>
        <taxon>Eurotiomycetes</taxon>
        <taxon>Chaetothyriomycetidae</taxon>
        <taxon>Chaetothyriales</taxon>
        <taxon>Herpotrichiellaceae</taxon>
        <taxon>Rhinocladiella</taxon>
    </lineage>
</organism>
<dbReference type="GeneID" id="25288421"/>
<reference evidence="1 2" key="1">
    <citation type="submission" date="2015-01" db="EMBL/GenBank/DDBJ databases">
        <title>The Genome Sequence of Rhinocladiella mackenzie CBS 650.93.</title>
        <authorList>
            <consortium name="The Broad Institute Genomics Platform"/>
            <person name="Cuomo C."/>
            <person name="de Hoog S."/>
            <person name="Gorbushina A."/>
            <person name="Stielow B."/>
            <person name="Teixiera M."/>
            <person name="Abouelleil A."/>
            <person name="Chapman S.B."/>
            <person name="Priest M."/>
            <person name="Young S.K."/>
            <person name="Wortman J."/>
            <person name="Nusbaum C."/>
            <person name="Birren B."/>
        </authorList>
    </citation>
    <scope>NUCLEOTIDE SEQUENCE [LARGE SCALE GENOMIC DNA]</scope>
    <source>
        <strain evidence="1 2">CBS 650.93</strain>
    </source>
</reference>
<proteinExistence type="predicted"/>
<dbReference type="HOGENOM" id="CLU_1826367_0_0_1"/>
<keyword evidence="2" id="KW-1185">Reference proteome</keyword>
<dbReference type="Proteomes" id="UP000053617">
    <property type="component" value="Unassembled WGS sequence"/>
</dbReference>
<evidence type="ECO:0000313" key="2">
    <source>
        <dbReference type="Proteomes" id="UP000053617"/>
    </source>
</evidence>
<sequence>MRNRRQAQDLIRDRTKIYVSMADDGHQVSRYNRGDLTSAERIIVLKPDRLNGLDRHPMLFSNVSYNTTLKGIWVNERSPNICTGVQLENGHDAGHELDRKSRNVQIVIWGRCEGAAMASGLNRSLEQHLLTDVISKLAPDR</sequence>
<dbReference type="RefSeq" id="XP_013276407.1">
    <property type="nucleotide sequence ID" value="XM_013420953.1"/>
</dbReference>
<gene>
    <name evidence="1" type="ORF">Z518_00350</name>
</gene>
<dbReference type="EMBL" id="KN847475">
    <property type="protein sequence ID" value="KIX09271.1"/>
    <property type="molecule type" value="Genomic_DNA"/>
</dbReference>
<accession>A0A0D2J0Q7</accession>
<dbReference type="AlphaFoldDB" id="A0A0D2J0Q7"/>
<protein>
    <submittedName>
        <fullName evidence="1">Uncharacterized protein</fullName>
    </submittedName>
</protein>